<accession>A0ACC2H3P4</accession>
<protein>
    <submittedName>
        <fullName evidence="1">Uncharacterized protein</fullName>
    </submittedName>
</protein>
<comment type="caution">
    <text evidence="1">The sequence shown here is derived from an EMBL/GenBank/DDBJ whole genome shotgun (WGS) entry which is preliminary data.</text>
</comment>
<evidence type="ECO:0000313" key="2">
    <source>
        <dbReference type="Proteomes" id="UP001157502"/>
    </source>
</evidence>
<proteinExistence type="predicted"/>
<dbReference type="Proteomes" id="UP001157502">
    <property type="component" value="Chromosome 6"/>
</dbReference>
<evidence type="ECO:0000313" key="1">
    <source>
        <dbReference type="EMBL" id="KAJ8010586.1"/>
    </source>
</evidence>
<keyword evidence="2" id="KW-1185">Reference proteome</keyword>
<sequence>MLPGQNNSLLVIRLVQPELGESTSSPDFVFLFPGAVEVKELVVQAWYFACVAQHKSPRMLLVGTLPMWGVKISVGGQGSRCRGSDKL</sequence>
<gene>
    <name evidence="1" type="ORF">DPEC_G00076610</name>
</gene>
<dbReference type="EMBL" id="CM055733">
    <property type="protein sequence ID" value="KAJ8010586.1"/>
    <property type="molecule type" value="Genomic_DNA"/>
</dbReference>
<name>A0ACC2H3P4_DALPE</name>
<organism evidence="1 2">
    <name type="scientific">Dallia pectoralis</name>
    <name type="common">Alaska blackfish</name>
    <dbReference type="NCBI Taxonomy" id="75939"/>
    <lineage>
        <taxon>Eukaryota</taxon>
        <taxon>Metazoa</taxon>
        <taxon>Chordata</taxon>
        <taxon>Craniata</taxon>
        <taxon>Vertebrata</taxon>
        <taxon>Euteleostomi</taxon>
        <taxon>Actinopterygii</taxon>
        <taxon>Neopterygii</taxon>
        <taxon>Teleostei</taxon>
        <taxon>Protacanthopterygii</taxon>
        <taxon>Esociformes</taxon>
        <taxon>Umbridae</taxon>
        <taxon>Dallia</taxon>
    </lineage>
</organism>
<reference evidence="1" key="1">
    <citation type="submission" date="2021-05" db="EMBL/GenBank/DDBJ databases">
        <authorList>
            <person name="Pan Q."/>
            <person name="Jouanno E."/>
            <person name="Zahm M."/>
            <person name="Klopp C."/>
            <person name="Cabau C."/>
            <person name="Louis A."/>
            <person name="Berthelot C."/>
            <person name="Parey E."/>
            <person name="Roest Crollius H."/>
            <person name="Montfort J."/>
            <person name="Robinson-Rechavi M."/>
            <person name="Bouchez O."/>
            <person name="Lampietro C."/>
            <person name="Lopez Roques C."/>
            <person name="Donnadieu C."/>
            <person name="Postlethwait J."/>
            <person name="Bobe J."/>
            <person name="Dillon D."/>
            <person name="Chandos A."/>
            <person name="von Hippel F."/>
            <person name="Guiguen Y."/>
        </authorList>
    </citation>
    <scope>NUCLEOTIDE SEQUENCE</scope>
    <source>
        <strain evidence="1">YG-Jan2019</strain>
    </source>
</reference>